<proteinExistence type="inferred from homology"/>
<reference evidence="9" key="1">
    <citation type="journal article" date="2019" name="Int. J. Syst. Evol. Microbiol.">
        <title>The Global Catalogue of Microorganisms (GCM) 10K type strain sequencing project: providing services to taxonomists for standard genome sequencing and annotation.</title>
        <authorList>
            <consortium name="The Broad Institute Genomics Platform"/>
            <consortium name="The Broad Institute Genome Sequencing Center for Infectious Disease"/>
            <person name="Wu L."/>
            <person name="Ma J."/>
        </authorList>
    </citation>
    <scope>NUCLEOTIDE SEQUENCE [LARGE SCALE GENOMIC DNA]</scope>
    <source>
        <strain evidence="9">CCM 8896</strain>
    </source>
</reference>
<feature type="binding site" evidence="5">
    <location>
        <position position="199"/>
    </location>
    <ligand>
        <name>D-alanine</name>
        <dbReference type="ChEBI" id="CHEBI:57416"/>
    </ligand>
</feature>
<feature type="binding site" evidence="5">
    <location>
        <begin position="294"/>
        <end position="299"/>
    </location>
    <ligand>
        <name>ATP</name>
        <dbReference type="ChEBI" id="CHEBI:30616"/>
    </ligand>
</feature>
<dbReference type="InterPro" id="IPR045851">
    <property type="entry name" value="AMP-bd_C_sf"/>
</dbReference>
<feature type="domain" description="AMP-dependent synthetase/ligase" evidence="6">
    <location>
        <begin position="11"/>
        <end position="362"/>
    </location>
</feature>
<dbReference type="NCBIfam" id="TIGR01733">
    <property type="entry name" value="AA-adenyl-dom"/>
    <property type="match status" value="1"/>
</dbReference>
<feature type="binding site" evidence="5">
    <location>
        <position position="496"/>
    </location>
    <ligand>
        <name>ATP</name>
        <dbReference type="ChEBI" id="CHEBI:30616"/>
    </ligand>
</feature>
<dbReference type="RefSeq" id="WP_125713748.1">
    <property type="nucleotide sequence ID" value="NZ_JBHTOP010000022.1"/>
</dbReference>
<protein>
    <recommendedName>
        <fullName evidence="5">D-alanine--D-alanyl carrier protein ligase</fullName>
        <shortName evidence="5">DCL</shortName>
        <ecNumber evidence="5">6.2.1.54</ecNumber>
    </recommendedName>
    <alternativeName>
        <fullName evidence="5">D-alanine--poly(phosphoribitol) ligase subunit 1</fullName>
    </alternativeName>
    <alternativeName>
        <fullName evidence="5">D-alanine-activating enzyme</fullName>
        <shortName evidence="5">DAE</shortName>
    </alternativeName>
</protein>
<evidence type="ECO:0000256" key="4">
    <source>
        <dbReference type="ARBA" id="ARBA00022840"/>
    </source>
</evidence>
<sequence>MTISNIMTQIDRVAERYPQRICYQDGLQTYTYAQLKIESDRVAAFLQAQNLRQRAPVVVYGNQTFETVVTFLGAVKAGHAYIPVDSHSPKERLVQINEVAHPAAVLEVVDLPLELDGPQIIKQQALKQVRNQGSLTYDRQQSVTGDANFYIIFTSGTTGVPKGVQISHNNLLSFVNWMLADFNLYEGIRALSQASYAFDLSVMDLYPTLALGGTLVALDKAVTDNFKQLFATLPQLKLNEWVSTPSFIEICLLDPNFNQKNYPTLNRFLFCGEELTVKTASKLQAQFPDAEIYNTYGPTEATVAVTSVQITAALLKKYDRLPIGKAKADTQMYVVDETGQPLSTGENGELIITGPSVSKGYLNNPEKTKKAFFQVDTQQAYHSGDLGFIDDQGLIFYRGRTDFQVKMHGYRIELEDVDQNLLQLDLVKQASTVPCYNDMHKVTQLVAYIVPNANDYTDKLTLTKAIKMALGQAVMPYMIPQRLVYQDKLPLTINGKVDRKSLMAEVNQS</sequence>
<dbReference type="Proteomes" id="UP001597267">
    <property type="component" value="Unassembled WGS sequence"/>
</dbReference>
<dbReference type="CDD" id="cd05945">
    <property type="entry name" value="DltA"/>
    <property type="match status" value="1"/>
</dbReference>
<keyword evidence="3 5" id="KW-0547">Nucleotide-binding</keyword>
<feature type="binding site" evidence="5">
    <location>
        <begin position="154"/>
        <end position="155"/>
    </location>
    <ligand>
        <name>ATP</name>
        <dbReference type="ChEBI" id="CHEBI:30616"/>
    </ligand>
</feature>
<feature type="binding site" evidence="5">
    <location>
        <position position="303"/>
    </location>
    <ligand>
        <name>D-alanine</name>
        <dbReference type="ChEBI" id="CHEBI:57416"/>
    </ligand>
</feature>
<keyword evidence="1 5" id="KW-0963">Cytoplasm</keyword>
<evidence type="ECO:0000259" key="6">
    <source>
        <dbReference type="Pfam" id="PF00501"/>
    </source>
</evidence>
<dbReference type="Pfam" id="PF00501">
    <property type="entry name" value="AMP-binding"/>
    <property type="match status" value="1"/>
</dbReference>
<dbReference type="Pfam" id="PF13193">
    <property type="entry name" value="AMP-binding_C"/>
    <property type="match status" value="1"/>
</dbReference>
<evidence type="ECO:0000256" key="3">
    <source>
        <dbReference type="ARBA" id="ARBA00022741"/>
    </source>
</evidence>
<evidence type="ECO:0000313" key="9">
    <source>
        <dbReference type="Proteomes" id="UP001597267"/>
    </source>
</evidence>
<comment type="similarity">
    <text evidence="5">Belongs to the ATP-dependent AMP-binding enzyme family. DltA subfamily.</text>
</comment>
<dbReference type="InterPro" id="IPR020845">
    <property type="entry name" value="AMP-binding_CS"/>
</dbReference>
<keyword evidence="2 5" id="KW-0436">Ligase</keyword>
<dbReference type="PANTHER" id="PTHR45398">
    <property type="match status" value="1"/>
</dbReference>
<comment type="catalytic activity">
    <reaction evidence="5">
        <text>holo-[D-alanyl-carrier protein] + D-alanine + ATP = D-alanyl-[D-alanyl-carrier protein] + AMP + diphosphate</text>
        <dbReference type="Rhea" id="RHEA:55132"/>
        <dbReference type="Rhea" id="RHEA-COMP:14102"/>
        <dbReference type="Rhea" id="RHEA-COMP:14103"/>
        <dbReference type="ChEBI" id="CHEBI:30616"/>
        <dbReference type="ChEBI" id="CHEBI:33019"/>
        <dbReference type="ChEBI" id="CHEBI:57416"/>
        <dbReference type="ChEBI" id="CHEBI:64479"/>
        <dbReference type="ChEBI" id="CHEBI:138620"/>
        <dbReference type="ChEBI" id="CHEBI:456215"/>
        <dbReference type="EC" id="6.2.1.54"/>
    </reaction>
</comment>
<comment type="pathway">
    <text evidence="5">Cell wall biogenesis; lipoteichoic acid biosynthesis.</text>
</comment>
<dbReference type="InterPro" id="IPR044507">
    <property type="entry name" value="DltA-like"/>
</dbReference>
<gene>
    <name evidence="5 8" type="primary">dltA</name>
    <name evidence="8" type="ORF">ACFQ5M_06490</name>
</gene>
<comment type="caution">
    <text evidence="8">The sequence shown here is derived from an EMBL/GenBank/DDBJ whole genome shotgun (WGS) entry which is preliminary data.</text>
</comment>
<evidence type="ECO:0000259" key="7">
    <source>
        <dbReference type="Pfam" id="PF13193"/>
    </source>
</evidence>
<feature type="binding site" evidence="5">
    <location>
        <position position="496"/>
    </location>
    <ligand>
        <name>D-alanine</name>
        <dbReference type="ChEBI" id="CHEBI:57416"/>
    </ligand>
</feature>
<name>A0ABW4J6B0_9LACO</name>
<dbReference type="PANTHER" id="PTHR45398:SF1">
    <property type="entry name" value="ENZYME, PUTATIVE (JCVI)-RELATED"/>
    <property type="match status" value="1"/>
</dbReference>
<dbReference type="EC" id="6.2.1.54" evidence="5"/>
<dbReference type="Gene3D" id="3.30.300.30">
    <property type="match status" value="1"/>
</dbReference>
<feature type="binding site" evidence="5">
    <location>
        <begin position="397"/>
        <end position="400"/>
    </location>
    <ligand>
        <name>ATP</name>
        <dbReference type="ChEBI" id="CHEBI:30616"/>
    </ligand>
</feature>
<dbReference type="InterPro" id="IPR000873">
    <property type="entry name" value="AMP-dep_synth/lig_dom"/>
</dbReference>
<dbReference type="Gene3D" id="3.40.50.12780">
    <property type="entry name" value="N-terminal domain of ligase-like"/>
    <property type="match status" value="1"/>
</dbReference>
<evidence type="ECO:0000256" key="2">
    <source>
        <dbReference type="ARBA" id="ARBA00022598"/>
    </source>
</evidence>
<dbReference type="InterPro" id="IPR042099">
    <property type="entry name" value="ANL_N_sf"/>
</dbReference>
<feature type="binding site" evidence="5">
    <location>
        <position position="385"/>
    </location>
    <ligand>
        <name>ATP</name>
        <dbReference type="ChEBI" id="CHEBI:30616"/>
    </ligand>
</feature>
<dbReference type="NCBIfam" id="TIGR01734">
    <property type="entry name" value="D-ala-DACP-lig"/>
    <property type="match status" value="1"/>
</dbReference>
<organism evidence="8 9">
    <name type="scientific">Agrilactobacillus yilanensis</name>
    <dbReference type="NCBI Taxonomy" id="2485997"/>
    <lineage>
        <taxon>Bacteria</taxon>
        <taxon>Bacillati</taxon>
        <taxon>Bacillota</taxon>
        <taxon>Bacilli</taxon>
        <taxon>Lactobacillales</taxon>
        <taxon>Lactobacillaceae</taxon>
        <taxon>Agrilactobacillus</taxon>
    </lineage>
</organism>
<evidence type="ECO:0000256" key="1">
    <source>
        <dbReference type="ARBA" id="ARBA00022490"/>
    </source>
</evidence>
<dbReference type="PROSITE" id="PS00455">
    <property type="entry name" value="AMP_BINDING"/>
    <property type="match status" value="1"/>
</dbReference>
<evidence type="ECO:0000313" key="8">
    <source>
        <dbReference type="EMBL" id="MFD1671732.1"/>
    </source>
</evidence>
<dbReference type="InterPro" id="IPR010071">
    <property type="entry name" value="AA_adenyl_dom"/>
</dbReference>
<evidence type="ECO:0000256" key="5">
    <source>
        <dbReference type="HAMAP-Rule" id="MF_00593"/>
    </source>
</evidence>
<dbReference type="GO" id="GO:0016874">
    <property type="term" value="F:ligase activity"/>
    <property type="evidence" value="ECO:0007669"/>
    <property type="project" value="UniProtKB-KW"/>
</dbReference>
<dbReference type="InterPro" id="IPR025110">
    <property type="entry name" value="AMP-bd_C"/>
</dbReference>
<comment type="subcellular location">
    <subcellularLocation>
        <location evidence="5">Cytoplasm</location>
    </subcellularLocation>
</comment>
<accession>A0ABW4J6B0</accession>
<feature type="domain" description="AMP-binding enzyme C-terminal" evidence="7">
    <location>
        <begin position="417"/>
        <end position="496"/>
    </location>
</feature>
<dbReference type="EMBL" id="JBHTOP010000022">
    <property type="protein sequence ID" value="MFD1671732.1"/>
    <property type="molecule type" value="Genomic_DNA"/>
</dbReference>
<dbReference type="SUPFAM" id="SSF56801">
    <property type="entry name" value="Acetyl-CoA synthetase-like"/>
    <property type="match status" value="1"/>
</dbReference>
<dbReference type="InterPro" id="IPR010072">
    <property type="entry name" value="DltA"/>
</dbReference>
<keyword evidence="9" id="KW-1185">Reference proteome</keyword>
<comment type="function">
    <text evidence="5">Catalyzes the first step in the D-alanylation of lipoteichoic acid (LTA), the activation of D-alanine and its transfer onto the D-alanyl carrier protein (Dcp) DltC. In an ATP-dependent two-step reaction, forms a high energy D-alanyl-AMP intermediate, followed by transfer of the D-alanyl residue as a thiol ester to the phosphopantheinyl prosthetic group of the Dcp. D-alanylation of LTA plays an important role in modulating the properties of the cell wall in Gram-positive bacteria, influencing the net charge of the cell wall.</text>
</comment>
<dbReference type="HAMAP" id="MF_00593">
    <property type="entry name" value="DltA"/>
    <property type="match status" value="1"/>
</dbReference>
<dbReference type="NCBIfam" id="NF003417">
    <property type="entry name" value="PRK04813.1"/>
    <property type="match status" value="1"/>
</dbReference>
<keyword evidence="4 5" id="KW-0067">ATP-binding</keyword>